<reference evidence="1 2" key="1">
    <citation type="journal article" date="2017" name="Gigascience">
        <title>Draft genome of the honey bee ectoparasitic mite, Tropilaelaps mercedesae, is shaped by the parasitic life history.</title>
        <authorList>
            <person name="Dong X."/>
            <person name="Armstrong S.D."/>
            <person name="Xia D."/>
            <person name="Makepeace B.L."/>
            <person name="Darby A.C."/>
            <person name="Kadowaki T."/>
        </authorList>
    </citation>
    <scope>NUCLEOTIDE SEQUENCE [LARGE SCALE GENOMIC DNA]</scope>
    <source>
        <strain evidence="1">Wuxi-XJTLU</strain>
    </source>
</reference>
<evidence type="ECO:0000313" key="2">
    <source>
        <dbReference type="Proteomes" id="UP000192247"/>
    </source>
</evidence>
<dbReference type="InParanoid" id="A0A1V9X478"/>
<sequence length="84" mass="9458">MTTKRLHIQITRSSGIIIAQAVFRPTTPGAVILTSKDAARHIGDSTKSTERLSRNMMWLLLSSTKKCLMLPQKNIEQARDVTHR</sequence>
<dbReference type="AlphaFoldDB" id="A0A1V9X478"/>
<gene>
    <name evidence="1" type="ORF">BIW11_04605</name>
</gene>
<accession>A0A1V9X478</accession>
<organism evidence="1 2">
    <name type="scientific">Tropilaelaps mercedesae</name>
    <dbReference type="NCBI Taxonomy" id="418985"/>
    <lineage>
        <taxon>Eukaryota</taxon>
        <taxon>Metazoa</taxon>
        <taxon>Ecdysozoa</taxon>
        <taxon>Arthropoda</taxon>
        <taxon>Chelicerata</taxon>
        <taxon>Arachnida</taxon>
        <taxon>Acari</taxon>
        <taxon>Parasitiformes</taxon>
        <taxon>Mesostigmata</taxon>
        <taxon>Gamasina</taxon>
        <taxon>Dermanyssoidea</taxon>
        <taxon>Laelapidae</taxon>
        <taxon>Tropilaelaps</taxon>
    </lineage>
</organism>
<evidence type="ECO:0000313" key="1">
    <source>
        <dbReference type="EMBL" id="OQR68208.1"/>
    </source>
</evidence>
<protein>
    <submittedName>
        <fullName evidence="1">Uncharacterized protein</fullName>
    </submittedName>
</protein>
<proteinExistence type="predicted"/>
<dbReference type="Proteomes" id="UP000192247">
    <property type="component" value="Unassembled WGS sequence"/>
</dbReference>
<keyword evidence="2" id="KW-1185">Reference proteome</keyword>
<dbReference type="EMBL" id="MNPL01025640">
    <property type="protein sequence ID" value="OQR68208.1"/>
    <property type="molecule type" value="Genomic_DNA"/>
</dbReference>
<comment type="caution">
    <text evidence="1">The sequence shown here is derived from an EMBL/GenBank/DDBJ whole genome shotgun (WGS) entry which is preliminary data.</text>
</comment>
<name>A0A1V9X478_9ACAR</name>